<organism evidence="2">
    <name type="scientific">Diabrotica virgifera virgifera</name>
    <name type="common">western corn rootworm</name>
    <dbReference type="NCBI Taxonomy" id="50390"/>
    <lineage>
        <taxon>Eukaryota</taxon>
        <taxon>Metazoa</taxon>
        <taxon>Ecdysozoa</taxon>
        <taxon>Arthropoda</taxon>
        <taxon>Hexapoda</taxon>
        <taxon>Insecta</taxon>
        <taxon>Pterygota</taxon>
        <taxon>Neoptera</taxon>
        <taxon>Endopterygota</taxon>
        <taxon>Coleoptera</taxon>
        <taxon>Polyphaga</taxon>
        <taxon>Cucujiformia</taxon>
        <taxon>Chrysomeloidea</taxon>
        <taxon>Chrysomelidae</taxon>
        <taxon>Galerucinae</taxon>
        <taxon>Diabroticina</taxon>
        <taxon>Diabroticites</taxon>
        <taxon>Diabrotica</taxon>
    </lineage>
</organism>
<evidence type="ECO:0000313" key="2">
    <source>
        <dbReference type="RefSeq" id="XP_028153776.1"/>
    </source>
</evidence>
<reference evidence="2" key="1">
    <citation type="submission" date="2025-08" db="UniProtKB">
        <authorList>
            <consortium name="RefSeq"/>
        </authorList>
    </citation>
    <scope>IDENTIFICATION</scope>
    <source>
        <tissue evidence="2">Whole insect</tissue>
    </source>
</reference>
<feature type="domain" description="DUF7869" evidence="1">
    <location>
        <begin position="267"/>
        <end position="416"/>
    </location>
</feature>
<name>A0A6P7GVK6_DIAVI</name>
<dbReference type="RefSeq" id="XP_028153776.1">
    <property type="nucleotide sequence ID" value="XM_028297975.1"/>
</dbReference>
<gene>
    <name evidence="2" type="primary">LOC114347251</name>
</gene>
<protein>
    <submittedName>
        <fullName evidence="2">Uncharacterized protein LOC114347251</fullName>
    </submittedName>
</protein>
<dbReference type="PANTHER" id="PTHR10773:SF19">
    <property type="match status" value="1"/>
</dbReference>
<dbReference type="AlphaFoldDB" id="A0A6P7GVK6"/>
<accession>A0A6P7GVK6</accession>
<dbReference type="InParanoid" id="A0A6P7GVK6"/>
<dbReference type="Pfam" id="PF25273">
    <property type="entry name" value="DUF7869"/>
    <property type="match status" value="1"/>
</dbReference>
<dbReference type="PANTHER" id="PTHR10773">
    <property type="entry name" value="DNA-DIRECTED RNA POLYMERASES I, II, AND III SUBUNIT RPABC2"/>
    <property type="match status" value="1"/>
</dbReference>
<dbReference type="InterPro" id="IPR057191">
    <property type="entry name" value="DUF7869"/>
</dbReference>
<feature type="non-terminal residue" evidence="2">
    <location>
        <position position="457"/>
    </location>
</feature>
<sequence>MASSQRQRDWILSCMVETPIKRKKAESTRRSKTMEYYIPYNNQKVKVCQQFLIKTLNVSQMTLRYTKENALMNNIAKQDQRGKRSPKNKFLSSQVSLVKEYIKQLPAVPSHYCRNKSNKLYLPAEFENVTNLYRLYKKYLVDSERLTEIVSLSKFRKIFRSDFHIGFHLPKKDKCNVCEKIKYLPSIKQEEEKKTESFNQHIKDKERCLEIFLKDQNLSKEGSVLCVSFDLEKVLNTPHGESVNLFYCRKYAFYNETFYESGSANVYWYLWGESDAKRGCNEICTIVYMYLKKKDLEATHETIYLYCDSCSRQNRNKPMLAMLSYFIERSEFIKNIKITFLLPGHTMMPVDSVHSSIELFSRRKTVWSPKEWPTIIRNSRTNPFNYVTESLNFSNFLNWKDFAETLIPNKFKINISKLRIAMFNKDNPQSFILKYGFFDNSELKTINLQETLRTRRN</sequence>
<proteinExistence type="predicted"/>
<evidence type="ECO:0000259" key="1">
    <source>
        <dbReference type="Pfam" id="PF25273"/>
    </source>
</evidence>